<dbReference type="InterPro" id="IPR036388">
    <property type="entry name" value="WH-like_DNA-bd_sf"/>
</dbReference>
<evidence type="ECO:0000313" key="2">
    <source>
        <dbReference type="EMBL" id="CBX70028.1"/>
    </source>
</evidence>
<protein>
    <recommendedName>
        <fullName evidence="1">Insertion element IS150 protein InsJ-like helix-turn-helix domain-containing protein</fullName>
    </recommendedName>
</protein>
<dbReference type="SUPFAM" id="SSF48295">
    <property type="entry name" value="TrpR-like"/>
    <property type="match status" value="1"/>
</dbReference>
<accession>F4MW20</accession>
<feature type="domain" description="Insertion element IS150 protein InsJ-like helix-turn-helix" evidence="1">
    <location>
        <begin position="16"/>
        <end position="61"/>
    </location>
</feature>
<dbReference type="Gene3D" id="1.10.10.10">
    <property type="entry name" value="Winged helix-like DNA-binding domain superfamily/Winged helix DNA-binding domain"/>
    <property type="match status" value="1"/>
</dbReference>
<dbReference type="InterPro" id="IPR010921">
    <property type="entry name" value="Trp_repressor/repl_initiator"/>
</dbReference>
<organism evidence="2">
    <name type="scientific">Yersinia enterocolitica W22703</name>
    <dbReference type="NCBI Taxonomy" id="913028"/>
    <lineage>
        <taxon>Bacteria</taxon>
        <taxon>Pseudomonadati</taxon>
        <taxon>Pseudomonadota</taxon>
        <taxon>Gammaproteobacteria</taxon>
        <taxon>Enterobacterales</taxon>
        <taxon>Yersiniaceae</taxon>
        <taxon>Yersinia</taxon>
    </lineage>
</organism>
<dbReference type="AlphaFoldDB" id="F4MW20"/>
<dbReference type="EMBL" id="FR718515">
    <property type="protein sequence ID" value="CBX70028.1"/>
    <property type="molecule type" value="Genomic_DNA"/>
</dbReference>
<gene>
    <name evidence="2" type="ORF">YEW_IC35690</name>
</gene>
<dbReference type="InterPro" id="IPR055247">
    <property type="entry name" value="InsJ-like_HTH"/>
</dbReference>
<name>F4MW20_YEREN</name>
<evidence type="ECO:0000259" key="1">
    <source>
        <dbReference type="Pfam" id="PF13518"/>
    </source>
</evidence>
<dbReference type="GO" id="GO:0043565">
    <property type="term" value="F:sequence-specific DNA binding"/>
    <property type="evidence" value="ECO:0007669"/>
    <property type="project" value="InterPro"/>
</dbReference>
<sequence length="132" mass="15498">MNQYVKRTQRDYPLSFKLAVVEQVEKGEMTYRQAQDRYGIQGRSTVLKWLRKFGQLDWLSPSPARMYGVNMPQMPLTPEQRIKELEQQLAESEVKAQFFEAVVKVMNTEFGATLTKKQLATLSRKHKRRDSQ</sequence>
<dbReference type="Pfam" id="PF13518">
    <property type="entry name" value="HTH_28"/>
    <property type="match status" value="1"/>
</dbReference>
<reference evidence="2" key="1">
    <citation type="journal article" date="2011" name="BMC Genomics">
        <title>Shotgun sequencing of Yersinia enterocolitica strain W22703 (biotype 2, serotype O:9): genomic evidence for oscillation between invertebrates and mammals.</title>
        <authorList>
            <person name="Fuchs T.M."/>
            <person name="Brandt K."/>
            <person name="Starke M."/>
            <person name="Rattei T."/>
        </authorList>
    </citation>
    <scope>NUCLEOTIDE SEQUENCE</scope>
</reference>
<proteinExistence type="predicted"/>